<dbReference type="CDD" id="cd01045">
    <property type="entry name" value="Ferritin_like_AB"/>
    <property type="match status" value="1"/>
</dbReference>
<accession>A0A286U137</accession>
<gene>
    <name evidence="2" type="ORF">SCALIN_C28_0040</name>
</gene>
<dbReference type="GO" id="GO:0016491">
    <property type="term" value="F:oxidoreductase activity"/>
    <property type="evidence" value="ECO:0007669"/>
    <property type="project" value="InterPro"/>
</dbReference>
<dbReference type="Gene3D" id="1.20.1260.10">
    <property type="match status" value="1"/>
</dbReference>
<dbReference type="OrthoDB" id="274448at2"/>
<dbReference type="GO" id="GO:0046872">
    <property type="term" value="F:metal ion binding"/>
    <property type="evidence" value="ECO:0007669"/>
    <property type="project" value="InterPro"/>
</dbReference>
<dbReference type="PANTHER" id="PTHR33531:SF7">
    <property type="entry name" value="HYPOTHETICAL MEMBRANE PROTEIN, CONSERVED"/>
    <property type="match status" value="1"/>
</dbReference>
<evidence type="ECO:0000259" key="1">
    <source>
        <dbReference type="Pfam" id="PF02915"/>
    </source>
</evidence>
<evidence type="ECO:0000313" key="2">
    <source>
        <dbReference type="EMBL" id="GAX61838.1"/>
    </source>
</evidence>
<dbReference type="EMBL" id="BAOS01000028">
    <property type="protein sequence ID" value="GAX61838.1"/>
    <property type="molecule type" value="Genomic_DNA"/>
</dbReference>
<evidence type="ECO:0000313" key="3">
    <source>
        <dbReference type="Proteomes" id="UP000218542"/>
    </source>
</evidence>
<dbReference type="InterPro" id="IPR012347">
    <property type="entry name" value="Ferritin-like"/>
</dbReference>
<name>A0A286U137_9BACT</name>
<dbReference type="Pfam" id="PF02915">
    <property type="entry name" value="Rubrerythrin"/>
    <property type="match status" value="1"/>
</dbReference>
<dbReference type="AlphaFoldDB" id="A0A286U137"/>
<proteinExistence type="predicted"/>
<dbReference type="PANTHER" id="PTHR33531">
    <property type="entry name" value="RUBRERYTHRIN SUBFAMILY"/>
    <property type="match status" value="1"/>
</dbReference>
<feature type="domain" description="Rubrerythrin diiron-binding" evidence="1">
    <location>
        <begin position="8"/>
        <end position="141"/>
    </location>
</feature>
<sequence>MAHKQLKEIMDMAIQYETDASEFYATAADVAKDPSAKTLLKEFASIELKHKVKLENFNLDDVAHEHHTVPQTHDLHVSDYLMDKEITPDSTSQDIMVHAMKREQKAYEFYARMLKVVTSEDVKCLFEELAAEELEHKEKIETEYDDVVYKEN</sequence>
<dbReference type="Proteomes" id="UP000218542">
    <property type="component" value="Unassembled WGS sequence"/>
</dbReference>
<organism evidence="2 3">
    <name type="scientific">Candidatus Scalindua japonica</name>
    <dbReference type="NCBI Taxonomy" id="1284222"/>
    <lineage>
        <taxon>Bacteria</taxon>
        <taxon>Pseudomonadati</taxon>
        <taxon>Planctomycetota</taxon>
        <taxon>Candidatus Brocadiia</taxon>
        <taxon>Candidatus Brocadiales</taxon>
        <taxon>Candidatus Scalinduaceae</taxon>
        <taxon>Candidatus Scalindua</taxon>
    </lineage>
</organism>
<dbReference type="InterPro" id="IPR009078">
    <property type="entry name" value="Ferritin-like_SF"/>
</dbReference>
<comment type="caution">
    <text evidence="2">The sequence shown here is derived from an EMBL/GenBank/DDBJ whole genome shotgun (WGS) entry which is preliminary data.</text>
</comment>
<protein>
    <recommendedName>
        <fullName evidence="1">Rubrerythrin diiron-binding domain-containing protein</fullName>
    </recommendedName>
</protein>
<reference evidence="3" key="1">
    <citation type="journal article" date="2017" name="Environ. Microbiol. Rep.">
        <title>Genetic Diversity of Marine Anaerobic Ammonium-Oxidizing Bacteria as Revealed by Genomic and Proteomic Analyses of 'Candidatus Scalindua japonica'.</title>
        <authorList>
            <person name="Oshiki M."/>
            <person name="Mizuto K."/>
            <person name="Kimura Z."/>
            <person name="Kindaichi T."/>
            <person name="Satoh H."/>
            <person name="Okabe S."/>
        </authorList>
    </citation>
    <scope>NUCLEOTIDE SEQUENCE [LARGE SCALE GENOMIC DNA]</scope>
    <source>
        <strain evidence="3">husup-a2</strain>
    </source>
</reference>
<keyword evidence="3" id="KW-1185">Reference proteome</keyword>
<dbReference type="InterPro" id="IPR003251">
    <property type="entry name" value="Rr_diiron-bd_dom"/>
</dbReference>
<dbReference type="SUPFAM" id="SSF47240">
    <property type="entry name" value="Ferritin-like"/>
    <property type="match status" value="1"/>
</dbReference>
<dbReference type="RefSeq" id="WP_096895211.1">
    <property type="nucleotide sequence ID" value="NZ_BAOS01000028.1"/>
</dbReference>